<evidence type="ECO:0000256" key="7">
    <source>
        <dbReference type="ARBA" id="ARBA00022490"/>
    </source>
</evidence>
<comment type="function">
    <text evidence="14">Member of the two-component regulatory system NreB/NreC involved in the control of dissimilatory nitrate/nitrite reduction in response to oxygen. NreB functions as a direct oxygen sensor histidine kinase which is autophosphorylated, in the absence of oxygen, probably at the conserved histidine residue, and transfers its phosphate group probably to a conserved aspartate residue of NreC. NreB/NreC activates the expression of the nitrate (narGHJI) and nitrite (nir) reductase operons, as well as the putative nitrate transporter gene narT.</text>
</comment>
<evidence type="ECO:0000256" key="8">
    <source>
        <dbReference type="ARBA" id="ARBA00022679"/>
    </source>
</evidence>
<dbReference type="InterPro" id="IPR036890">
    <property type="entry name" value="HATPase_C_sf"/>
</dbReference>
<reference evidence="19 20" key="1">
    <citation type="submission" date="2024-09" db="EMBL/GenBank/DDBJ databases">
        <authorList>
            <person name="Sun Q."/>
            <person name="Mori K."/>
        </authorList>
    </citation>
    <scope>NUCLEOTIDE SEQUENCE [LARGE SCALE GENOMIC DNA]</scope>
    <source>
        <strain evidence="19 20">TBRC 2205</strain>
    </source>
</reference>
<evidence type="ECO:0000313" key="20">
    <source>
        <dbReference type="Proteomes" id="UP001589894"/>
    </source>
</evidence>
<dbReference type="Proteomes" id="UP001589894">
    <property type="component" value="Unassembled WGS sequence"/>
</dbReference>
<evidence type="ECO:0000256" key="17">
    <source>
        <dbReference type="SAM" id="Phobius"/>
    </source>
</evidence>
<dbReference type="PROSITE" id="PS50109">
    <property type="entry name" value="HIS_KIN"/>
    <property type="match status" value="1"/>
</dbReference>
<evidence type="ECO:0000256" key="6">
    <source>
        <dbReference type="ARBA" id="ARBA00022485"/>
    </source>
</evidence>
<dbReference type="InterPro" id="IPR005467">
    <property type="entry name" value="His_kinase_dom"/>
</dbReference>
<evidence type="ECO:0000256" key="3">
    <source>
        <dbReference type="ARBA" id="ARBA00004496"/>
    </source>
</evidence>
<proteinExistence type="predicted"/>
<evidence type="ECO:0000259" key="18">
    <source>
        <dbReference type="PROSITE" id="PS50109"/>
    </source>
</evidence>
<evidence type="ECO:0000256" key="16">
    <source>
        <dbReference type="SAM" id="MobiDB-lite"/>
    </source>
</evidence>
<dbReference type="Gene3D" id="3.30.565.10">
    <property type="entry name" value="Histidine kinase-like ATPase, C-terminal domain"/>
    <property type="match status" value="1"/>
</dbReference>
<gene>
    <name evidence="19" type="ORF">ACFFHU_12390</name>
</gene>
<evidence type="ECO:0000256" key="13">
    <source>
        <dbReference type="ARBA" id="ARBA00023014"/>
    </source>
</evidence>
<dbReference type="RefSeq" id="WP_377338335.1">
    <property type="nucleotide sequence ID" value="NZ_JBHLUE010000009.1"/>
</dbReference>
<evidence type="ECO:0000313" key="19">
    <source>
        <dbReference type="EMBL" id="MFC0564930.1"/>
    </source>
</evidence>
<sequence length="424" mass="44522">MSDHLPLAGPAGPVTAEGPAPGPVTARGPSPAETWVARYPLWDVYFAALTLAVAVAVAVSAPPAPPARAGSLALLAALALWYAAFGRPLIRDEVEDRRRLVYLTVAFALYVPAVALASSASFAMFVLLPQAFMLMRTVPAVGTVVLFHAAHVTLVWLRVGDGPEFRGVLLVAGMTAVAVSVSGGWIRHLFVEGDRRAMLIDQLAASRDEVARLSRQAGIAAERQRLAAEIHDTVAQGLSSVVMLIQAADAELTREPERAGQPERARRHLALAVRTARDNLAETRALVAALTPTELAGSPLAQALRRVVHRFGAETGVRATLTVTNPAPALPTSVEVVLLRVTQEALANARRHAAATSVAVRLDCRPDAVVLEIRDDGRGFPEPAAGAGYGLAGMRSRVEQVAGTLCVSSEPGAGTVVRAEVPVG</sequence>
<evidence type="ECO:0000256" key="4">
    <source>
        <dbReference type="ARBA" id="ARBA00012438"/>
    </source>
</evidence>
<evidence type="ECO:0000256" key="12">
    <source>
        <dbReference type="ARBA" id="ARBA00023012"/>
    </source>
</evidence>
<feature type="domain" description="Histidine kinase" evidence="18">
    <location>
        <begin position="338"/>
        <end position="424"/>
    </location>
</feature>
<dbReference type="EC" id="2.7.13.3" evidence="4"/>
<feature type="transmembrane region" description="Helical" evidence="17">
    <location>
        <begin position="39"/>
        <end position="59"/>
    </location>
</feature>
<keyword evidence="7" id="KW-0963">Cytoplasm</keyword>
<keyword evidence="10 19" id="KW-0418">Kinase</keyword>
<keyword evidence="6" id="KW-0004">4Fe-4S</keyword>
<keyword evidence="17" id="KW-0472">Membrane</keyword>
<evidence type="ECO:0000256" key="14">
    <source>
        <dbReference type="ARBA" id="ARBA00024827"/>
    </source>
</evidence>
<feature type="region of interest" description="Disordered" evidence="16">
    <location>
        <begin position="1"/>
        <end position="27"/>
    </location>
</feature>
<comment type="subcellular location">
    <subcellularLocation>
        <location evidence="3">Cytoplasm</location>
    </subcellularLocation>
</comment>
<organism evidence="19 20">
    <name type="scientific">Plantactinospora siamensis</name>
    <dbReference type="NCBI Taxonomy" id="555372"/>
    <lineage>
        <taxon>Bacteria</taxon>
        <taxon>Bacillati</taxon>
        <taxon>Actinomycetota</taxon>
        <taxon>Actinomycetes</taxon>
        <taxon>Micromonosporales</taxon>
        <taxon>Micromonosporaceae</taxon>
        <taxon>Plantactinospora</taxon>
    </lineage>
</organism>
<dbReference type="PIRSF" id="PIRSF037434">
    <property type="entry name" value="STHK_ChrS"/>
    <property type="match status" value="1"/>
</dbReference>
<feature type="transmembrane region" description="Helical" evidence="17">
    <location>
        <begin position="71"/>
        <end position="90"/>
    </location>
</feature>
<dbReference type="InterPro" id="IPR011712">
    <property type="entry name" value="Sig_transdc_His_kin_sub3_dim/P"/>
</dbReference>
<keyword evidence="11" id="KW-0408">Iron</keyword>
<protein>
    <recommendedName>
        <fullName evidence="5">Oxygen sensor histidine kinase NreB</fullName>
        <ecNumber evidence="4">2.7.13.3</ecNumber>
    </recommendedName>
    <alternativeName>
        <fullName evidence="15">Nitrogen regulation protein B</fullName>
    </alternativeName>
</protein>
<dbReference type="Gene3D" id="1.20.5.1930">
    <property type="match status" value="1"/>
</dbReference>
<keyword evidence="9" id="KW-0479">Metal-binding</keyword>
<evidence type="ECO:0000256" key="9">
    <source>
        <dbReference type="ARBA" id="ARBA00022723"/>
    </source>
</evidence>
<feature type="transmembrane region" description="Helical" evidence="17">
    <location>
        <begin position="102"/>
        <end position="128"/>
    </location>
</feature>
<feature type="transmembrane region" description="Helical" evidence="17">
    <location>
        <begin position="140"/>
        <end position="159"/>
    </location>
</feature>
<evidence type="ECO:0000256" key="5">
    <source>
        <dbReference type="ARBA" id="ARBA00017322"/>
    </source>
</evidence>
<dbReference type="Pfam" id="PF02518">
    <property type="entry name" value="HATPase_c"/>
    <property type="match status" value="1"/>
</dbReference>
<comment type="catalytic activity">
    <reaction evidence="1">
        <text>ATP + protein L-histidine = ADP + protein N-phospho-L-histidine.</text>
        <dbReference type="EC" id="2.7.13.3"/>
    </reaction>
</comment>
<dbReference type="InterPro" id="IPR017205">
    <property type="entry name" value="Sig_transdc_His_kinase_ChrS"/>
</dbReference>
<dbReference type="SUPFAM" id="SSF55874">
    <property type="entry name" value="ATPase domain of HSP90 chaperone/DNA topoisomerase II/histidine kinase"/>
    <property type="match status" value="1"/>
</dbReference>
<dbReference type="Pfam" id="PF07730">
    <property type="entry name" value="HisKA_3"/>
    <property type="match status" value="1"/>
</dbReference>
<dbReference type="PANTHER" id="PTHR24421">
    <property type="entry name" value="NITRATE/NITRITE SENSOR PROTEIN NARX-RELATED"/>
    <property type="match status" value="1"/>
</dbReference>
<keyword evidence="17" id="KW-1133">Transmembrane helix</keyword>
<dbReference type="CDD" id="cd16917">
    <property type="entry name" value="HATPase_UhpB-NarQ-NarX-like"/>
    <property type="match status" value="1"/>
</dbReference>
<dbReference type="EMBL" id="JBHLUE010000009">
    <property type="protein sequence ID" value="MFC0564930.1"/>
    <property type="molecule type" value="Genomic_DNA"/>
</dbReference>
<feature type="transmembrane region" description="Helical" evidence="17">
    <location>
        <begin position="165"/>
        <end position="186"/>
    </location>
</feature>
<keyword evidence="8" id="KW-0808">Transferase</keyword>
<evidence type="ECO:0000256" key="10">
    <source>
        <dbReference type="ARBA" id="ARBA00022777"/>
    </source>
</evidence>
<keyword evidence="20" id="KW-1185">Reference proteome</keyword>
<evidence type="ECO:0000256" key="11">
    <source>
        <dbReference type="ARBA" id="ARBA00023004"/>
    </source>
</evidence>
<dbReference type="InterPro" id="IPR003594">
    <property type="entry name" value="HATPase_dom"/>
</dbReference>
<keyword evidence="13" id="KW-0411">Iron-sulfur</keyword>
<comment type="cofactor">
    <cofactor evidence="2">
        <name>[4Fe-4S] cluster</name>
        <dbReference type="ChEBI" id="CHEBI:49883"/>
    </cofactor>
</comment>
<dbReference type="InterPro" id="IPR050482">
    <property type="entry name" value="Sensor_HK_TwoCompSys"/>
</dbReference>
<evidence type="ECO:0000256" key="1">
    <source>
        <dbReference type="ARBA" id="ARBA00000085"/>
    </source>
</evidence>
<name>A0ABV6NVY6_9ACTN</name>
<dbReference type="InterPro" id="IPR004358">
    <property type="entry name" value="Sig_transdc_His_kin-like_C"/>
</dbReference>
<keyword evidence="12" id="KW-0902">Two-component regulatory system</keyword>
<keyword evidence="17" id="KW-0812">Transmembrane</keyword>
<evidence type="ECO:0000256" key="15">
    <source>
        <dbReference type="ARBA" id="ARBA00030800"/>
    </source>
</evidence>
<accession>A0ABV6NVY6</accession>
<dbReference type="GO" id="GO:0016301">
    <property type="term" value="F:kinase activity"/>
    <property type="evidence" value="ECO:0007669"/>
    <property type="project" value="UniProtKB-KW"/>
</dbReference>
<dbReference type="SMART" id="SM00387">
    <property type="entry name" value="HATPase_c"/>
    <property type="match status" value="1"/>
</dbReference>
<evidence type="ECO:0000256" key="2">
    <source>
        <dbReference type="ARBA" id="ARBA00001966"/>
    </source>
</evidence>
<comment type="caution">
    <text evidence="19">The sequence shown here is derived from an EMBL/GenBank/DDBJ whole genome shotgun (WGS) entry which is preliminary data.</text>
</comment>
<dbReference type="PANTHER" id="PTHR24421:SF62">
    <property type="entry name" value="SENSORY TRANSDUCTION HISTIDINE KINASE"/>
    <property type="match status" value="1"/>
</dbReference>
<dbReference type="PRINTS" id="PR00344">
    <property type="entry name" value="BCTRLSENSOR"/>
</dbReference>